<organism evidence="1">
    <name type="scientific">Arundo donax</name>
    <name type="common">Giant reed</name>
    <name type="synonym">Donax arundinaceus</name>
    <dbReference type="NCBI Taxonomy" id="35708"/>
    <lineage>
        <taxon>Eukaryota</taxon>
        <taxon>Viridiplantae</taxon>
        <taxon>Streptophyta</taxon>
        <taxon>Embryophyta</taxon>
        <taxon>Tracheophyta</taxon>
        <taxon>Spermatophyta</taxon>
        <taxon>Magnoliopsida</taxon>
        <taxon>Liliopsida</taxon>
        <taxon>Poales</taxon>
        <taxon>Poaceae</taxon>
        <taxon>PACMAD clade</taxon>
        <taxon>Arundinoideae</taxon>
        <taxon>Arundineae</taxon>
        <taxon>Arundo</taxon>
    </lineage>
</organism>
<reference evidence="1" key="1">
    <citation type="submission" date="2014-09" db="EMBL/GenBank/DDBJ databases">
        <authorList>
            <person name="Magalhaes I.L.F."/>
            <person name="Oliveira U."/>
            <person name="Santos F.R."/>
            <person name="Vidigal T.H.D.A."/>
            <person name="Brescovit A.D."/>
            <person name="Santos A.J."/>
        </authorList>
    </citation>
    <scope>NUCLEOTIDE SEQUENCE</scope>
    <source>
        <tissue evidence="1">Shoot tissue taken approximately 20 cm above the soil surface</tissue>
    </source>
</reference>
<protein>
    <submittedName>
        <fullName evidence="1">Uncharacterized protein</fullName>
    </submittedName>
</protein>
<sequence>MIDVGCGGAAARRPHTILRRVGAVLWRCVGGHRPRRGEPDVLLLFLARFAGGSWRRCGGAVQSRVASWGLRRGDGMGVCVGRAVVAGGVADGVSCWPHVECLSERVRHGVVQPLIGPDAPFPT</sequence>
<reference evidence="1" key="2">
    <citation type="journal article" date="2015" name="Data Brief">
        <title>Shoot transcriptome of the giant reed, Arundo donax.</title>
        <authorList>
            <person name="Barrero R.A."/>
            <person name="Guerrero F.D."/>
            <person name="Moolhuijzen P."/>
            <person name="Goolsby J.A."/>
            <person name="Tidwell J."/>
            <person name="Bellgard S.E."/>
            <person name="Bellgard M.I."/>
        </authorList>
    </citation>
    <scope>NUCLEOTIDE SEQUENCE</scope>
    <source>
        <tissue evidence="1">Shoot tissue taken approximately 20 cm above the soil surface</tissue>
    </source>
</reference>
<proteinExistence type="predicted"/>
<dbReference type="EMBL" id="GBRH01261503">
    <property type="protein sequence ID" value="JAD36392.1"/>
    <property type="molecule type" value="Transcribed_RNA"/>
</dbReference>
<dbReference type="AlphaFoldDB" id="A0A0A8ZNH0"/>
<evidence type="ECO:0000313" key="1">
    <source>
        <dbReference type="EMBL" id="JAD36392.1"/>
    </source>
</evidence>
<accession>A0A0A8ZNH0</accession>
<name>A0A0A8ZNH0_ARUDO</name>